<dbReference type="PANTHER" id="PTHR13072">
    <property type="entry name" value="DYNACTIN 6"/>
    <property type="match status" value="1"/>
</dbReference>
<evidence type="ECO:0000256" key="1">
    <source>
        <dbReference type="ARBA" id="ARBA00004245"/>
    </source>
</evidence>
<accession>A0A6J3M2U9</accession>
<dbReference type="InterPro" id="IPR027777">
    <property type="entry name" value="DCTN6"/>
</dbReference>
<evidence type="ECO:0000256" key="3">
    <source>
        <dbReference type="ARBA" id="ARBA00016573"/>
    </source>
</evidence>
<evidence type="ECO:0000256" key="7">
    <source>
        <dbReference type="SAM" id="MobiDB-lite"/>
    </source>
</evidence>
<dbReference type="OrthoDB" id="2355at2759"/>
<dbReference type="GO" id="GO:0070840">
    <property type="term" value="F:dynein complex binding"/>
    <property type="evidence" value="ECO:0007669"/>
    <property type="project" value="TreeGrafter"/>
</dbReference>
<dbReference type="Gene3D" id="2.160.10.10">
    <property type="entry name" value="Hexapeptide repeat proteins"/>
    <property type="match status" value="1"/>
</dbReference>
<reference evidence="9" key="2">
    <citation type="submission" date="2020-04" db="EMBL/GenBank/DDBJ databases">
        <authorList>
            <consortium name="NCBI Genome Project"/>
        </authorList>
    </citation>
    <scope>NUCLEOTIDE SEQUENCE</scope>
    <source>
        <strain evidence="9">CBS 342.82</strain>
    </source>
</reference>
<dbReference type="InterPro" id="IPR011004">
    <property type="entry name" value="Trimer_LpxA-like_sf"/>
</dbReference>
<dbReference type="SUPFAM" id="SSF51161">
    <property type="entry name" value="Trimeric LpxA-like enzymes"/>
    <property type="match status" value="1"/>
</dbReference>
<evidence type="ECO:0000256" key="5">
    <source>
        <dbReference type="ARBA" id="ARBA00023212"/>
    </source>
</evidence>
<dbReference type="GeneID" id="54364291"/>
<evidence type="ECO:0000313" key="8">
    <source>
        <dbReference type="Proteomes" id="UP000504637"/>
    </source>
</evidence>
<proteinExistence type="inferred from homology"/>
<dbReference type="Proteomes" id="UP000504637">
    <property type="component" value="Unplaced"/>
</dbReference>
<name>A0A6J3M2U9_9PEZI</name>
<dbReference type="GO" id="GO:0005869">
    <property type="term" value="C:dynactin complex"/>
    <property type="evidence" value="ECO:0007669"/>
    <property type="project" value="InterPro"/>
</dbReference>
<comment type="subcellular location">
    <subcellularLocation>
        <location evidence="1">Cytoplasm</location>
        <location evidence="1">Cytoskeleton</location>
    </subcellularLocation>
</comment>
<feature type="region of interest" description="Disordered" evidence="7">
    <location>
        <begin position="1"/>
        <end position="23"/>
    </location>
</feature>
<organism evidence="9">
    <name type="scientific">Dissoconium aciculare CBS 342.82</name>
    <dbReference type="NCBI Taxonomy" id="1314786"/>
    <lineage>
        <taxon>Eukaryota</taxon>
        <taxon>Fungi</taxon>
        <taxon>Dikarya</taxon>
        <taxon>Ascomycota</taxon>
        <taxon>Pezizomycotina</taxon>
        <taxon>Dothideomycetes</taxon>
        <taxon>Dothideomycetidae</taxon>
        <taxon>Mycosphaerellales</taxon>
        <taxon>Dissoconiaceae</taxon>
        <taxon>Dissoconium</taxon>
    </lineage>
</organism>
<sequence length="196" mass="20879">MSSRPAGATKRVSTATPADLAPKPPCTIHTSAVVSEKAQITGAHPVEIGENTVIHPYAKIRSDRGSVKIGRNCTVCEKAVVGIADGEGTVVIGDGVNIETGALVEAAIIGDGTSIEVRAIVGRASVLGKHCKITPMNEVKPNETLPDYTVIFGDNQHRIDLTLSENSNLRITKQRGQEMHLELLRRLIPNASSKWS</sequence>
<evidence type="ECO:0000256" key="4">
    <source>
        <dbReference type="ARBA" id="ARBA00022490"/>
    </source>
</evidence>
<dbReference type="AlphaFoldDB" id="A0A6J3M2U9"/>
<evidence type="ECO:0000256" key="6">
    <source>
        <dbReference type="ARBA" id="ARBA00034687"/>
    </source>
</evidence>
<dbReference type="PANTHER" id="PTHR13072:SF0">
    <property type="entry name" value="DYNACTIN SUBUNIT 6"/>
    <property type="match status" value="1"/>
</dbReference>
<keyword evidence="8" id="KW-1185">Reference proteome</keyword>
<gene>
    <name evidence="9" type="ORF">K489DRAFT_389236</name>
</gene>
<keyword evidence="5" id="KW-0206">Cytoskeleton</keyword>
<comment type="function">
    <text evidence="6">Part of the dynactin complex that activates the molecular motor dynein for ultra-processive transport along microtubules.</text>
</comment>
<comment type="similarity">
    <text evidence="2">Belongs to the dynactin subunits 5/6 family. Dynactin subunit 6 subfamily.</text>
</comment>
<reference evidence="9" key="1">
    <citation type="submission" date="2020-01" db="EMBL/GenBank/DDBJ databases">
        <authorList>
            <consortium name="DOE Joint Genome Institute"/>
            <person name="Haridas S."/>
            <person name="Albert R."/>
            <person name="Binder M."/>
            <person name="Bloem J."/>
            <person name="Labutti K."/>
            <person name="Salamov A."/>
            <person name="Andreopoulos B."/>
            <person name="Baker S.E."/>
            <person name="Barry K."/>
            <person name="Bills G."/>
            <person name="Bluhm B.H."/>
            <person name="Cannon C."/>
            <person name="Castanera R."/>
            <person name="Culley D.E."/>
            <person name="Daum C."/>
            <person name="Ezra D."/>
            <person name="Gonzalez J.B."/>
            <person name="Henrissat B."/>
            <person name="Kuo A."/>
            <person name="Liang C."/>
            <person name="Lipzen A."/>
            <person name="Lutzoni F."/>
            <person name="Magnuson J."/>
            <person name="Mondo S."/>
            <person name="Nolan M."/>
            <person name="Ohm R."/>
            <person name="Pangilinan J."/>
            <person name="Park H.-J."/>
            <person name="Ramirez L."/>
            <person name="Alfaro M."/>
            <person name="Sun H."/>
            <person name="Tritt A."/>
            <person name="Yoshinaga Y."/>
            <person name="Zwiers L.-H."/>
            <person name="Turgeon B.G."/>
            <person name="Goodwin S.B."/>
            <person name="Spatafora J.W."/>
            <person name="Crous P.W."/>
            <person name="Grigoriev I.V."/>
        </authorList>
    </citation>
    <scope>NUCLEOTIDE SEQUENCE</scope>
    <source>
        <strain evidence="9">CBS 342.82</strain>
    </source>
</reference>
<protein>
    <recommendedName>
        <fullName evidence="3">Dynactin subunit 6</fullName>
    </recommendedName>
</protein>
<evidence type="ECO:0000313" key="9">
    <source>
        <dbReference type="RefSeq" id="XP_033459387.1"/>
    </source>
</evidence>
<dbReference type="GO" id="GO:0007052">
    <property type="term" value="P:mitotic spindle organization"/>
    <property type="evidence" value="ECO:0007669"/>
    <property type="project" value="TreeGrafter"/>
</dbReference>
<evidence type="ECO:0000256" key="2">
    <source>
        <dbReference type="ARBA" id="ARBA00007719"/>
    </source>
</evidence>
<dbReference type="RefSeq" id="XP_033459387.1">
    <property type="nucleotide sequence ID" value="XM_033606491.1"/>
</dbReference>
<keyword evidence="4" id="KW-0963">Cytoplasm</keyword>
<reference evidence="9" key="3">
    <citation type="submission" date="2025-08" db="UniProtKB">
        <authorList>
            <consortium name="RefSeq"/>
        </authorList>
    </citation>
    <scope>IDENTIFICATION</scope>
    <source>
        <strain evidence="9">CBS 342.82</strain>
    </source>
</reference>